<feature type="transmembrane region" description="Helical" evidence="2">
    <location>
        <begin position="524"/>
        <end position="542"/>
    </location>
</feature>
<evidence type="ECO:0008006" key="5">
    <source>
        <dbReference type="Google" id="ProtNLM"/>
    </source>
</evidence>
<feature type="transmembrane region" description="Helical" evidence="2">
    <location>
        <begin position="498"/>
        <end position="517"/>
    </location>
</feature>
<dbReference type="EMBL" id="CP139781">
    <property type="protein sequence ID" value="WRQ86255.1"/>
    <property type="molecule type" value="Genomic_DNA"/>
</dbReference>
<dbReference type="Proteomes" id="UP000738431">
    <property type="component" value="Chromosome"/>
</dbReference>
<accession>A0ABZ1C4F1</accession>
<feature type="transmembrane region" description="Helical" evidence="2">
    <location>
        <begin position="414"/>
        <end position="433"/>
    </location>
</feature>
<feature type="transmembrane region" description="Helical" evidence="2">
    <location>
        <begin position="109"/>
        <end position="129"/>
    </location>
</feature>
<reference evidence="3 4" key="1">
    <citation type="submission" date="2021-08" db="EMBL/GenBank/DDBJ databases">
        <authorList>
            <person name="Zhang D."/>
            <person name="Zhang A."/>
            <person name="Wang L."/>
        </authorList>
    </citation>
    <scope>NUCLEOTIDE SEQUENCE [LARGE SCALE GENOMIC DNA]</scope>
    <source>
        <strain evidence="3 4">WL0086</strain>
    </source>
</reference>
<feature type="transmembrane region" description="Helical" evidence="2">
    <location>
        <begin position="287"/>
        <end position="308"/>
    </location>
</feature>
<reference evidence="3 4" key="2">
    <citation type="submission" date="2023-12" db="EMBL/GenBank/DDBJ databases">
        <title>Description of an unclassified Opitutus bacterium of Verrucomicrobiota.</title>
        <authorList>
            <person name="Zhang D.-F."/>
        </authorList>
    </citation>
    <scope>NUCLEOTIDE SEQUENCE [LARGE SCALE GENOMIC DNA]</scope>
    <source>
        <strain evidence="3 4">WL0086</strain>
    </source>
</reference>
<keyword evidence="2" id="KW-0812">Transmembrane</keyword>
<feature type="transmembrane region" description="Helical" evidence="2">
    <location>
        <begin position="6"/>
        <end position="38"/>
    </location>
</feature>
<feature type="transmembrane region" description="Helical" evidence="2">
    <location>
        <begin position="554"/>
        <end position="574"/>
    </location>
</feature>
<evidence type="ECO:0000256" key="1">
    <source>
        <dbReference type="SAM" id="MobiDB-lite"/>
    </source>
</evidence>
<evidence type="ECO:0000313" key="4">
    <source>
        <dbReference type="Proteomes" id="UP000738431"/>
    </source>
</evidence>
<sequence length="607" mass="65021">MSVSSLVGVIATGGGAVTAPLAGAVSVLLVLLPGLALSLLTRPAHAVERLAHSVILSCLVGYVSFWVYLQDFAWGRWFTMGVLGVSALALGVAAVVARAKIFEAELLRVLGIVLATVVVYLSVLNLVSFDGSQGQLANTFFFPQWNDNTVQDSAAAQLFAGQSMEKVEGWRLSERPPLQAGFLVMSGVPFFGSSLWLQAAGVAVNSLWVIALAYVGLMAGLTRRALGRVLWLAVLVGFLFNSSVYVWPKLLAGTLVVLGAAYWWYAGTGAAMGGRLWLGIVAWGGAWFAHPATGFAVGLAVACGAVVGWRMIRQRPPHRVWTLAVLALTLAWMLVPWSLYKSRQPTAENVLLHYHLGGVFDGQTDGSVADTIVASYQQRSVGEVMARKWNNLRTLLLPWGDYGEGAIEWRRRDYYHLSAALGVLNVGWLVWLAHGVARWRRRRTPAADEMETVPRMGPPFIGALLVLGVWVLLEFGALAPEIAVWLEHDFGPPLALTILHQGSYAPYLLLVLVAAAWVAQLPDWAWRTVAGLHLAVFGWFYGLTPRALDGAGGVNIAVVLTLGAGLAGLCLACLGRWSEPPHSSSASSTMPGVRSSGRTTGSGSPGL</sequence>
<keyword evidence="2" id="KW-1133">Transmembrane helix</keyword>
<feature type="transmembrane region" description="Helical" evidence="2">
    <location>
        <begin position="320"/>
        <end position="340"/>
    </location>
</feature>
<feature type="transmembrane region" description="Helical" evidence="2">
    <location>
        <begin position="460"/>
        <end position="486"/>
    </location>
</feature>
<evidence type="ECO:0000313" key="3">
    <source>
        <dbReference type="EMBL" id="WRQ86255.1"/>
    </source>
</evidence>
<protein>
    <recommendedName>
        <fullName evidence="5">Glycosyltransferase RgtA/B/C/D-like domain-containing protein</fullName>
    </recommendedName>
</protein>
<gene>
    <name evidence="3" type="ORF">K1X11_015675</name>
</gene>
<feature type="region of interest" description="Disordered" evidence="1">
    <location>
        <begin position="583"/>
        <end position="607"/>
    </location>
</feature>
<feature type="transmembrane region" description="Helical" evidence="2">
    <location>
        <begin position="195"/>
        <end position="217"/>
    </location>
</feature>
<dbReference type="RefSeq" id="WP_221031183.1">
    <property type="nucleotide sequence ID" value="NZ_CP139781.1"/>
</dbReference>
<feature type="transmembrane region" description="Helical" evidence="2">
    <location>
        <begin position="229"/>
        <end position="247"/>
    </location>
</feature>
<keyword evidence="4" id="KW-1185">Reference proteome</keyword>
<evidence type="ECO:0000256" key="2">
    <source>
        <dbReference type="SAM" id="Phobius"/>
    </source>
</evidence>
<feature type="transmembrane region" description="Helical" evidence="2">
    <location>
        <begin position="75"/>
        <end position="97"/>
    </location>
</feature>
<name>A0ABZ1C4F1_9BACT</name>
<keyword evidence="2" id="KW-0472">Membrane</keyword>
<feature type="transmembrane region" description="Helical" evidence="2">
    <location>
        <begin position="50"/>
        <end position="69"/>
    </location>
</feature>
<proteinExistence type="predicted"/>
<organism evidence="3 4">
    <name type="scientific">Actomonas aquatica</name>
    <dbReference type="NCBI Taxonomy" id="2866162"/>
    <lineage>
        <taxon>Bacteria</taxon>
        <taxon>Pseudomonadati</taxon>
        <taxon>Verrucomicrobiota</taxon>
        <taxon>Opitutia</taxon>
        <taxon>Opitutales</taxon>
        <taxon>Opitutaceae</taxon>
        <taxon>Actomonas</taxon>
    </lineage>
</organism>